<dbReference type="Pfam" id="PF00588">
    <property type="entry name" value="SpoU_methylase"/>
    <property type="match status" value="1"/>
</dbReference>
<keyword evidence="2 7" id="KW-0489">Methyltransferase</keyword>
<name>W7QJ03_9ALTE</name>
<feature type="binding site" evidence="7">
    <location>
        <position position="171"/>
    </location>
    <ligand>
        <name>S-adenosyl-L-methionine</name>
        <dbReference type="ChEBI" id="CHEBI:59789"/>
    </ligand>
</feature>
<organism evidence="10 11">
    <name type="scientific">Catenovulum agarivorans DS-2</name>
    <dbReference type="NCBI Taxonomy" id="1328313"/>
    <lineage>
        <taxon>Bacteria</taxon>
        <taxon>Pseudomonadati</taxon>
        <taxon>Pseudomonadota</taxon>
        <taxon>Gammaproteobacteria</taxon>
        <taxon>Alteromonadales</taxon>
        <taxon>Alteromonadaceae</taxon>
        <taxon>Catenovulum</taxon>
    </lineage>
</organism>
<keyword evidence="4 7" id="KW-0949">S-adenosyl-L-methionine</keyword>
<sequence>MPAVDAADGKMLLAIKPAINMTPERLARIQTMFSNRQPDLTVCLENVHKTHNLSAVVRTADAVGIHDVHAIMHLDNPLKSGLRTGTAKGTQNWVNVHKHDELSQALAIFKRQGMQIVATNLSDRAVNYTEIDYTKPTALILGQEKYGISQQALAAADHHVVVPMLGMVQSLNVSVAGALILYQAQQQRLAAGMYGGECKLPIAEQQRLLFERGHPIFAEACRRKGLPYPTVNQQGEIEADELWWQQMQMTDEAWQANQA</sequence>
<keyword evidence="5 7" id="KW-0819">tRNA processing</keyword>
<dbReference type="STRING" id="1328313.DS2_14974"/>
<dbReference type="GO" id="GO:0002938">
    <property type="term" value="P:tRNA guanine ribose methylation"/>
    <property type="evidence" value="ECO:0007669"/>
    <property type="project" value="UniProtKB-UniRule"/>
</dbReference>
<dbReference type="InterPro" id="IPR033671">
    <property type="entry name" value="TrmH"/>
</dbReference>
<comment type="caution">
    <text evidence="7">Lacks conserved residue(s) required for the propagation of feature annotation.</text>
</comment>
<evidence type="ECO:0000256" key="2">
    <source>
        <dbReference type="ARBA" id="ARBA00022603"/>
    </source>
</evidence>
<feature type="domain" description="tRNA/rRNA methyltransferase SpoU type" evidence="8">
    <location>
        <begin position="40"/>
        <end position="182"/>
    </location>
</feature>
<reference evidence="10 11" key="1">
    <citation type="journal article" date="2014" name="Genome Announc.">
        <title>Draft Genome Sequence of the Agar-Degrading Bacterium Catenovulum sp. Strain DS-2, Isolated from Intestines of Haliotis diversicolor.</title>
        <authorList>
            <person name="Shan D."/>
            <person name="Li X."/>
            <person name="Gu Z."/>
            <person name="Wei G."/>
            <person name="Gao Z."/>
            <person name="Shao Z."/>
        </authorList>
    </citation>
    <scope>NUCLEOTIDE SEQUENCE [LARGE SCALE GENOMIC DNA]</scope>
    <source>
        <strain evidence="10 11">DS-2</strain>
    </source>
</reference>
<keyword evidence="3 7" id="KW-0808">Transferase</keyword>
<keyword evidence="6 7" id="KW-0694">RNA-binding</keyword>
<evidence type="ECO:0000256" key="4">
    <source>
        <dbReference type="ARBA" id="ARBA00022691"/>
    </source>
</evidence>
<dbReference type="InterPro" id="IPR022724">
    <property type="entry name" value="rRNA_MeTrfase_SpoU_C"/>
</dbReference>
<dbReference type="InterPro" id="IPR029026">
    <property type="entry name" value="tRNA_m1G_MTases_N"/>
</dbReference>
<evidence type="ECO:0000256" key="1">
    <source>
        <dbReference type="ARBA" id="ARBA00022555"/>
    </source>
</evidence>
<keyword evidence="1 7" id="KW-0820">tRNA-binding</keyword>
<dbReference type="HAMAP" id="MF_02060">
    <property type="entry name" value="tRNA_methyltr_TrmH"/>
    <property type="match status" value="1"/>
</dbReference>
<dbReference type="Gene3D" id="3.40.1280.10">
    <property type="match status" value="1"/>
</dbReference>
<dbReference type="PANTHER" id="PTHR43453:SF1">
    <property type="entry name" value="TRNA_RRNA METHYLTRANSFERASE SPOU TYPE DOMAIN-CONTAINING PROTEIN"/>
    <property type="match status" value="1"/>
</dbReference>
<dbReference type="InterPro" id="IPR001537">
    <property type="entry name" value="SpoU_MeTrfase"/>
</dbReference>
<evidence type="ECO:0000256" key="3">
    <source>
        <dbReference type="ARBA" id="ARBA00022679"/>
    </source>
</evidence>
<comment type="function">
    <text evidence="7">Catalyzes the 2'-O methylation of guanosine at position 18 in tRNA.</text>
</comment>
<evidence type="ECO:0000259" key="8">
    <source>
        <dbReference type="Pfam" id="PF00588"/>
    </source>
</evidence>
<dbReference type="InterPro" id="IPR029028">
    <property type="entry name" value="Alpha/beta_knot_MTases"/>
</dbReference>
<dbReference type="eggNOG" id="COG0566">
    <property type="taxonomic scope" value="Bacteria"/>
</dbReference>
<dbReference type="GO" id="GO:0000049">
    <property type="term" value="F:tRNA binding"/>
    <property type="evidence" value="ECO:0007669"/>
    <property type="project" value="UniProtKB-UniRule"/>
</dbReference>
<feature type="domain" description="RNA methyltransferase SpoU/TrmH type C-terminal" evidence="9">
    <location>
        <begin position="187"/>
        <end position="240"/>
    </location>
</feature>
<dbReference type="Pfam" id="PF12105">
    <property type="entry name" value="SpoU_methylas_C"/>
    <property type="match status" value="1"/>
</dbReference>
<evidence type="ECO:0000256" key="6">
    <source>
        <dbReference type="ARBA" id="ARBA00022884"/>
    </source>
</evidence>
<dbReference type="Proteomes" id="UP000019276">
    <property type="component" value="Unassembled WGS sequence"/>
</dbReference>
<evidence type="ECO:0000259" key="9">
    <source>
        <dbReference type="Pfam" id="PF12105"/>
    </source>
</evidence>
<comment type="caution">
    <text evidence="10">The sequence shown here is derived from an EMBL/GenBank/DDBJ whole genome shotgun (WGS) entry which is preliminary data.</text>
</comment>
<keyword evidence="11" id="KW-1185">Reference proteome</keyword>
<evidence type="ECO:0000256" key="5">
    <source>
        <dbReference type="ARBA" id="ARBA00022694"/>
    </source>
</evidence>
<comment type="catalytic activity">
    <reaction evidence="7">
        <text>guanosine(18) in tRNA + S-adenosyl-L-methionine = 2'-O-methylguanosine(18) in tRNA + S-adenosyl-L-homocysteine + H(+)</text>
        <dbReference type="Rhea" id="RHEA:20077"/>
        <dbReference type="Rhea" id="RHEA-COMP:10190"/>
        <dbReference type="Rhea" id="RHEA-COMP:10192"/>
        <dbReference type="ChEBI" id="CHEBI:15378"/>
        <dbReference type="ChEBI" id="CHEBI:57856"/>
        <dbReference type="ChEBI" id="CHEBI:59789"/>
        <dbReference type="ChEBI" id="CHEBI:74269"/>
        <dbReference type="ChEBI" id="CHEBI:74445"/>
        <dbReference type="EC" id="2.1.1.34"/>
    </reaction>
</comment>
<evidence type="ECO:0000313" key="11">
    <source>
        <dbReference type="Proteomes" id="UP000019276"/>
    </source>
</evidence>
<feature type="binding site" evidence="7">
    <location>
        <position position="119"/>
    </location>
    <ligand>
        <name>S-adenosyl-L-methionine</name>
        <dbReference type="ChEBI" id="CHEBI:59789"/>
    </ligand>
</feature>
<dbReference type="AlphaFoldDB" id="W7QJ03"/>
<protein>
    <recommendedName>
        <fullName evidence="7">tRNA (guanosine(18)-2'-O)-methyltransferase</fullName>
        <ecNumber evidence="7">2.1.1.34</ecNumber>
    </recommendedName>
    <alternativeName>
        <fullName evidence="7">tRNA [Gm18] methyltransferase</fullName>
    </alternativeName>
</protein>
<dbReference type="EC" id="2.1.1.34" evidence="7"/>
<evidence type="ECO:0000313" key="10">
    <source>
        <dbReference type="EMBL" id="EWH08922.1"/>
    </source>
</evidence>
<dbReference type="CDD" id="cd18092">
    <property type="entry name" value="SpoU-like_TrmH"/>
    <property type="match status" value="1"/>
</dbReference>
<dbReference type="PATRIC" id="fig|1328313.3.peg.3054"/>
<dbReference type="EMBL" id="ARZY01000033">
    <property type="protein sequence ID" value="EWH08922.1"/>
    <property type="molecule type" value="Genomic_DNA"/>
</dbReference>
<comment type="similarity">
    <text evidence="7">Belongs to the class IV-like SAM-binding methyltransferase superfamily. RNA methyltransferase TrmH family.</text>
</comment>
<dbReference type="GO" id="GO:0141100">
    <property type="term" value="F:tRNA (guanine(18)-2'-O)-methyltransferase activity"/>
    <property type="evidence" value="ECO:0007669"/>
    <property type="project" value="UniProtKB-UniRule"/>
</dbReference>
<evidence type="ECO:0000256" key="7">
    <source>
        <dbReference type="HAMAP-Rule" id="MF_02060"/>
    </source>
</evidence>
<dbReference type="PANTHER" id="PTHR43453">
    <property type="entry name" value="RRNA METHYLASE-LIKE"/>
    <property type="match status" value="1"/>
</dbReference>
<dbReference type="NCBIfam" id="NF008295">
    <property type="entry name" value="PRK11081.1"/>
    <property type="match status" value="1"/>
</dbReference>
<proteinExistence type="inferred from homology"/>
<accession>W7QJ03</accession>
<gene>
    <name evidence="7" type="primary">trmH</name>
    <name evidence="10" type="ORF">DS2_14974</name>
</gene>
<feature type="binding site" evidence="7">
    <location>
        <position position="162"/>
    </location>
    <ligand>
        <name>S-adenosyl-L-methionine</name>
        <dbReference type="ChEBI" id="CHEBI:59789"/>
    </ligand>
</feature>
<dbReference type="SUPFAM" id="SSF75217">
    <property type="entry name" value="alpha/beta knot"/>
    <property type="match status" value="1"/>
</dbReference>